<dbReference type="EMBL" id="LXQA010007556">
    <property type="protein sequence ID" value="MCH84902.1"/>
    <property type="molecule type" value="Genomic_DNA"/>
</dbReference>
<feature type="region of interest" description="Disordered" evidence="1">
    <location>
        <begin position="263"/>
        <end position="288"/>
    </location>
</feature>
<evidence type="ECO:0000313" key="2">
    <source>
        <dbReference type="EMBL" id="MCH84902.1"/>
    </source>
</evidence>
<feature type="compositionally biased region" description="Polar residues" evidence="1">
    <location>
        <begin position="263"/>
        <end position="272"/>
    </location>
</feature>
<reference evidence="2 3" key="1">
    <citation type="journal article" date="2018" name="Front. Plant Sci.">
        <title>Red Clover (Trifolium pratense) and Zigzag Clover (T. medium) - A Picture of Genomic Similarities and Differences.</title>
        <authorList>
            <person name="Dluhosova J."/>
            <person name="Istvanek J."/>
            <person name="Nedelnik J."/>
            <person name="Repkova J."/>
        </authorList>
    </citation>
    <scope>NUCLEOTIDE SEQUENCE [LARGE SCALE GENOMIC DNA]</scope>
    <source>
        <strain evidence="3">cv. 10/8</strain>
        <tissue evidence="2">Leaf</tissue>
    </source>
</reference>
<proteinExistence type="predicted"/>
<comment type="caution">
    <text evidence="2">The sequence shown here is derived from an EMBL/GenBank/DDBJ whole genome shotgun (WGS) entry which is preliminary data.</text>
</comment>
<name>A0A392MBM2_9FABA</name>
<organism evidence="2 3">
    <name type="scientific">Trifolium medium</name>
    <dbReference type="NCBI Taxonomy" id="97028"/>
    <lineage>
        <taxon>Eukaryota</taxon>
        <taxon>Viridiplantae</taxon>
        <taxon>Streptophyta</taxon>
        <taxon>Embryophyta</taxon>
        <taxon>Tracheophyta</taxon>
        <taxon>Spermatophyta</taxon>
        <taxon>Magnoliopsida</taxon>
        <taxon>eudicotyledons</taxon>
        <taxon>Gunneridae</taxon>
        <taxon>Pentapetalae</taxon>
        <taxon>rosids</taxon>
        <taxon>fabids</taxon>
        <taxon>Fabales</taxon>
        <taxon>Fabaceae</taxon>
        <taxon>Papilionoideae</taxon>
        <taxon>50 kb inversion clade</taxon>
        <taxon>NPAAA clade</taxon>
        <taxon>Hologalegina</taxon>
        <taxon>IRL clade</taxon>
        <taxon>Trifolieae</taxon>
        <taxon>Trifolium</taxon>
    </lineage>
</organism>
<feature type="non-terminal residue" evidence="2">
    <location>
        <position position="1"/>
    </location>
</feature>
<feature type="compositionally biased region" description="Basic and acidic residues" evidence="1">
    <location>
        <begin position="274"/>
        <end position="288"/>
    </location>
</feature>
<evidence type="ECO:0000256" key="1">
    <source>
        <dbReference type="SAM" id="MobiDB-lite"/>
    </source>
</evidence>
<dbReference type="Proteomes" id="UP000265520">
    <property type="component" value="Unassembled WGS sequence"/>
</dbReference>
<dbReference type="AlphaFoldDB" id="A0A392MBM2"/>
<sequence>PLANSIPIVGPLLRPLRSCATGLRLIKGTKLESLSEFELMIVGFFATFLMMNTGELLARETKPESLMKYMKSMKTISEEQLQAFILKAREKKNLSQASTVTDPLSQLVLDDSTSKGAKRKTPEKTVRISIPIPKKGGEVATEGDEVNTLAPPARKKRATRSSSGRALLQGGSAQSPPAGSDAVAPDDAEVVADSAQAPPAFLLSKRQEKQSLASYFLGRGLQLPGKLEKELKEMKESSKAKEEKWAKDRKTFTDEVTHLRSQVATQKDQLASSIKEKEDTASQRDALSKEKADLEDMVEVLEIEVGARYDSGFRFALEQLKIVFPDLDESKLGELDALNKIVDGKLVPFAPTNAA</sequence>
<gene>
    <name evidence="2" type="ORF">A2U01_0005739</name>
</gene>
<accession>A0A392MBM2</accession>
<keyword evidence="3" id="KW-1185">Reference proteome</keyword>
<feature type="region of interest" description="Disordered" evidence="1">
    <location>
        <begin position="112"/>
        <end position="187"/>
    </location>
</feature>
<protein>
    <submittedName>
        <fullName evidence="2">Uncharacterized protein</fullName>
    </submittedName>
</protein>
<evidence type="ECO:0000313" key="3">
    <source>
        <dbReference type="Proteomes" id="UP000265520"/>
    </source>
</evidence>